<name>T1CVL2_9ZZZZ</name>
<organism evidence="3">
    <name type="scientific">mine drainage metagenome</name>
    <dbReference type="NCBI Taxonomy" id="410659"/>
    <lineage>
        <taxon>unclassified sequences</taxon>
        <taxon>metagenomes</taxon>
        <taxon>ecological metagenomes</taxon>
    </lineage>
</organism>
<proteinExistence type="inferred from homology"/>
<evidence type="ECO:0000259" key="2">
    <source>
        <dbReference type="Pfam" id="PF00329"/>
    </source>
</evidence>
<comment type="similarity">
    <text evidence="1">Belongs to the complex I 30 kDa subunit family.</text>
</comment>
<comment type="caution">
    <text evidence="3">The sequence shown here is derived from an EMBL/GenBank/DDBJ whole genome shotgun (WGS) entry which is preliminary data.</text>
</comment>
<dbReference type="AlphaFoldDB" id="T1CVL2"/>
<accession>T1CVL2</accession>
<dbReference type="Pfam" id="PF00329">
    <property type="entry name" value="Complex1_30kDa"/>
    <property type="match status" value="1"/>
</dbReference>
<dbReference type="PANTHER" id="PTHR10884:SF14">
    <property type="entry name" value="NADH DEHYDROGENASE [UBIQUINONE] IRON-SULFUR PROTEIN 3, MITOCHONDRIAL"/>
    <property type="match status" value="1"/>
</dbReference>
<evidence type="ECO:0000256" key="1">
    <source>
        <dbReference type="ARBA" id="ARBA00007569"/>
    </source>
</evidence>
<dbReference type="InterPro" id="IPR001268">
    <property type="entry name" value="NADH_UbQ_OxRdtase_30kDa_su"/>
</dbReference>
<feature type="domain" description="NADH:ubiquinone oxidoreductase 30kDa subunit" evidence="2">
    <location>
        <begin position="45"/>
        <end position="161"/>
    </location>
</feature>
<protein>
    <submittedName>
        <fullName evidence="3">NADH dehydrogenase, subunit C</fullName>
    </submittedName>
</protein>
<evidence type="ECO:0000313" key="3">
    <source>
        <dbReference type="EMBL" id="EQD73169.1"/>
    </source>
</evidence>
<gene>
    <name evidence="3" type="ORF">B1B_03360</name>
</gene>
<dbReference type="PANTHER" id="PTHR10884">
    <property type="entry name" value="NADH DEHYDROGENASE UBIQUINONE IRON-SULFUR PROTEIN 3"/>
    <property type="match status" value="1"/>
</dbReference>
<dbReference type="Gene3D" id="3.30.460.80">
    <property type="entry name" value="NADH:ubiquinone oxidoreductase, 30kDa subunit"/>
    <property type="match status" value="1"/>
</dbReference>
<dbReference type="GO" id="GO:0008137">
    <property type="term" value="F:NADH dehydrogenase (ubiquinone) activity"/>
    <property type="evidence" value="ECO:0007669"/>
    <property type="project" value="InterPro"/>
</dbReference>
<reference evidence="3" key="1">
    <citation type="submission" date="2013-08" db="EMBL/GenBank/DDBJ databases">
        <authorList>
            <person name="Mendez C."/>
            <person name="Richter M."/>
            <person name="Ferrer M."/>
            <person name="Sanchez J."/>
        </authorList>
    </citation>
    <scope>NUCLEOTIDE SEQUENCE</scope>
</reference>
<dbReference type="SUPFAM" id="SSF143243">
    <property type="entry name" value="Nqo5-like"/>
    <property type="match status" value="1"/>
</dbReference>
<reference evidence="3" key="2">
    <citation type="journal article" date="2014" name="ISME J.">
        <title>Microbial stratification in low pH oxic and suboxic macroscopic growths along an acid mine drainage.</title>
        <authorList>
            <person name="Mendez-Garcia C."/>
            <person name="Mesa V."/>
            <person name="Sprenger R.R."/>
            <person name="Richter M."/>
            <person name="Diez M.S."/>
            <person name="Solano J."/>
            <person name="Bargiela R."/>
            <person name="Golyshina O.V."/>
            <person name="Manteca A."/>
            <person name="Ramos J.L."/>
            <person name="Gallego J.R."/>
            <person name="Llorente I."/>
            <person name="Martins Dos Santos V.A."/>
            <person name="Jensen O.N."/>
            <person name="Pelaez A.I."/>
            <person name="Sanchez J."/>
            <person name="Ferrer M."/>
        </authorList>
    </citation>
    <scope>NUCLEOTIDE SEQUENCE</scope>
</reference>
<dbReference type="InterPro" id="IPR037232">
    <property type="entry name" value="NADH_quin_OxRdtase_su_C/D-like"/>
</dbReference>
<dbReference type="EMBL" id="AUZY01002064">
    <property type="protein sequence ID" value="EQD73169.1"/>
    <property type="molecule type" value="Genomic_DNA"/>
</dbReference>
<sequence length="171" mass="19836">MEQMVTVVPQPSPTGSMELLSGLRSRFPEDILAIHPFPGLLGRVELRPGAILPICRYLRDEQTFGHCAMVGGVDWRETREVVYHLWSDDRKAYLELSLKVPADDPHVESVAGIWQGANWHEREAWDLLGIRFDHHPDLRRLFLPEGYEFHPLLKTFELHEPELLEVKTRHE</sequence>